<gene>
    <name evidence="1" type="ORF">PS435_15440</name>
</gene>
<keyword evidence="2" id="KW-1185">Reference proteome</keyword>
<sequence>MKRKQLITSLIAAIVLSLASTLLPTIDGIVHADTLPTASVAATSSKRYVKNILRNYFGGYLPDQSFVYAVQYDGVAYRGTLTLQNYQHTPEGVYIGNYAGWIYSL</sequence>
<proteinExistence type="predicted"/>
<comment type="caution">
    <text evidence="1">The sequence shown here is derived from an EMBL/GenBank/DDBJ whole genome shotgun (WGS) entry which is preliminary data.</text>
</comment>
<reference evidence="1 2" key="1">
    <citation type="submission" date="2023-02" db="EMBL/GenBank/DDBJ databases">
        <title>The predominant lactic acid bacteria and yeasts involved in the spontaneous fermentation of millet during the production of the traditional porridge Hausa koko in Ghana.</title>
        <authorList>
            <person name="Atter A."/>
            <person name="Diaz M."/>
        </authorList>
    </citation>
    <scope>NUCLEOTIDE SEQUENCE [LARGE SCALE GENOMIC DNA]</scope>
    <source>
        <strain evidence="1 2">FI11640</strain>
    </source>
</reference>
<dbReference type="EMBL" id="JAQSGK010000096">
    <property type="protein sequence ID" value="MEE6717231.1"/>
    <property type="molecule type" value="Genomic_DNA"/>
</dbReference>
<organism evidence="1 2">
    <name type="scientific">Schleiferilactobacillus harbinensis</name>
    <dbReference type="NCBI Taxonomy" id="304207"/>
    <lineage>
        <taxon>Bacteria</taxon>
        <taxon>Bacillati</taxon>
        <taxon>Bacillota</taxon>
        <taxon>Bacilli</taxon>
        <taxon>Lactobacillales</taxon>
        <taxon>Lactobacillaceae</taxon>
        <taxon>Schleiferilactobacillus</taxon>
    </lineage>
</organism>
<evidence type="ECO:0000313" key="1">
    <source>
        <dbReference type="EMBL" id="MEE6717231.1"/>
    </source>
</evidence>
<evidence type="ECO:0000313" key="2">
    <source>
        <dbReference type="Proteomes" id="UP001330016"/>
    </source>
</evidence>
<protein>
    <submittedName>
        <fullName evidence="1">Uncharacterized protein</fullName>
    </submittedName>
</protein>
<accession>A0ABU7T3Q5</accession>
<dbReference type="RefSeq" id="WP_146994551.1">
    <property type="nucleotide sequence ID" value="NZ_BJTX01000029.1"/>
</dbReference>
<name>A0ABU7T3Q5_9LACO</name>
<dbReference type="Proteomes" id="UP001330016">
    <property type="component" value="Unassembled WGS sequence"/>
</dbReference>